<reference evidence="4 5" key="1">
    <citation type="submission" date="2020-06" db="EMBL/GenBank/DDBJ databases">
        <title>Interaction of electrochemicaly active bacteria, Geobacter bremensis R4 on different carbon anode.</title>
        <authorList>
            <person name="Meng L."/>
            <person name="Yoshida N."/>
        </authorList>
    </citation>
    <scope>NUCLEOTIDE SEQUENCE [LARGE SCALE GENOMIC DNA]</scope>
    <source>
        <strain evidence="4 5">R4</strain>
    </source>
</reference>
<keyword evidence="1" id="KW-0408">Iron</keyword>
<dbReference type="GO" id="GO:0051536">
    <property type="term" value="F:iron-sulfur cluster binding"/>
    <property type="evidence" value="ECO:0007669"/>
    <property type="project" value="UniProtKB-KW"/>
</dbReference>
<accession>A0A6S6M7C3</accession>
<name>A0A6S6M7C3_9BACT</name>
<dbReference type="InterPro" id="IPR006311">
    <property type="entry name" value="TAT_signal"/>
</dbReference>
<feature type="chain" id="PRO_5027620492" description="DUF362 domain-containing protein" evidence="2">
    <location>
        <begin position="23"/>
        <end position="356"/>
    </location>
</feature>
<dbReference type="Proteomes" id="UP000515472">
    <property type="component" value="Chromosome"/>
</dbReference>
<sequence length="356" mass="38333">MFWISMGRRAFLKMLTAMLVLAAGGRGEAAQAVPAGKRSRVVVVHDAGASPGPGLDNADLDQETVRRMVNQGVIAFTGAADLKSAWKKVIPDPSKRVAVKVNCQIKGIFTKAKVVQPVLEGLMLAGVPADNILVYDMTDNAFQLAGFRRNLGAGVKVGKVADFGGYSRILYHRMANLLTGGHEYSVANLVANALHGAPGRWDCDYLINVPVLKALDGYCGVTLSMKNHYGSIGNPGEHHKDIMDHIPLINSQPEIKNKTRLILMDAIFGEYKWVNGRNQSNVVRVNKVLVSCDTVAIDATGWRMIDALRKEHALPPVAPRPEYIAKAAALGLGVADPSQIELVQLETGKGNGGRGR</sequence>
<feature type="domain" description="DUF362" evidence="3">
    <location>
        <begin position="97"/>
        <end position="302"/>
    </location>
</feature>
<evidence type="ECO:0000256" key="1">
    <source>
        <dbReference type="ARBA" id="ARBA00023014"/>
    </source>
</evidence>
<evidence type="ECO:0000256" key="2">
    <source>
        <dbReference type="SAM" id="SignalP"/>
    </source>
</evidence>
<dbReference type="KEGG" id="gbn:GEOBRER4_23940"/>
<gene>
    <name evidence="4" type="ORF">GEOBRER4_n2483</name>
</gene>
<dbReference type="AlphaFoldDB" id="A0A6S6M7C3"/>
<evidence type="ECO:0000259" key="3">
    <source>
        <dbReference type="Pfam" id="PF04015"/>
    </source>
</evidence>
<organism evidence="4 5">
    <name type="scientific">Citrifermentans bremense</name>
    <dbReference type="NCBI Taxonomy" id="60035"/>
    <lineage>
        <taxon>Bacteria</taxon>
        <taxon>Pseudomonadati</taxon>
        <taxon>Thermodesulfobacteriota</taxon>
        <taxon>Desulfuromonadia</taxon>
        <taxon>Geobacterales</taxon>
        <taxon>Geobacteraceae</taxon>
        <taxon>Citrifermentans</taxon>
    </lineage>
</organism>
<dbReference type="Pfam" id="PF04015">
    <property type="entry name" value="DUF362"/>
    <property type="match status" value="1"/>
</dbReference>
<evidence type="ECO:0000313" key="5">
    <source>
        <dbReference type="Proteomes" id="UP000515472"/>
    </source>
</evidence>
<keyword evidence="1" id="KW-0411">Iron-sulfur</keyword>
<keyword evidence="2" id="KW-0732">Signal</keyword>
<dbReference type="RefSeq" id="WP_185242510.1">
    <property type="nucleotide sequence ID" value="NZ_AP023213.1"/>
</dbReference>
<evidence type="ECO:0000313" key="4">
    <source>
        <dbReference type="EMBL" id="BCG47644.1"/>
    </source>
</evidence>
<keyword evidence="5" id="KW-1185">Reference proteome</keyword>
<proteinExistence type="predicted"/>
<feature type="signal peptide" evidence="2">
    <location>
        <begin position="1"/>
        <end position="22"/>
    </location>
</feature>
<keyword evidence="1" id="KW-0479">Metal-binding</keyword>
<protein>
    <recommendedName>
        <fullName evidence="3">DUF362 domain-containing protein</fullName>
    </recommendedName>
</protein>
<dbReference type="PROSITE" id="PS51318">
    <property type="entry name" value="TAT"/>
    <property type="match status" value="1"/>
</dbReference>
<dbReference type="EMBL" id="AP023213">
    <property type="protein sequence ID" value="BCG47644.1"/>
    <property type="molecule type" value="Genomic_DNA"/>
</dbReference>
<dbReference type="InterPro" id="IPR007160">
    <property type="entry name" value="DUF362"/>
</dbReference>